<comment type="caution">
    <text evidence="7">The sequence shown here is derived from an EMBL/GenBank/DDBJ whole genome shotgun (WGS) entry which is preliminary data.</text>
</comment>
<comment type="subcellular location">
    <subcellularLocation>
        <location evidence="1">Cell membrane</location>
        <topology evidence="1">Multi-pass membrane protein</topology>
    </subcellularLocation>
</comment>
<dbReference type="InterPro" id="IPR002293">
    <property type="entry name" value="AA/rel_permease1"/>
</dbReference>
<sequence>MTTQPTLVPTLKLPSLVLFGLAYLTPLIVLGIFGVIAETTGGASPSAYLVALVAMLFTAHSYGRMAAAYPVAGSAYTYVRKSIDPRAGFLVGWAILLDYMFLPMVIWLIGGSYLNAQFPGVPIAVWIVGFIVVSTALNILGIKVADKANFVLMAFQLLVIALFVALSIGSVVSTAGTGGLTSTEPFFNATSSFGTITAGAAIAAYSFLGFDAVTTLTEETIEPRKTMPRAIMLIALIGGGIFVVVSYVTQLVHPGGVFEDSASAASAIALQIGGQLFGAIFLAGLVVAQFASGLAAQASASRLLYAMGRDAVLPKPVFGRLNPRFHTPVVNLVVTGAVGLIAIFLDVATSTSFINFGAFTAFTLVNLSVIFHFVRERRAGIRLNPVGYVVVPAVGAIICAYLLSRLDSHAITLGLCWLAVGILVLAGITRGFKTAPPEMAATEKAAV</sequence>
<feature type="transmembrane region" description="Helical" evidence="6">
    <location>
        <begin position="410"/>
        <end position="429"/>
    </location>
</feature>
<evidence type="ECO:0000313" key="8">
    <source>
        <dbReference type="Proteomes" id="UP001500752"/>
    </source>
</evidence>
<evidence type="ECO:0000256" key="5">
    <source>
        <dbReference type="ARBA" id="ARBA00023136"/>
    </source>
</evidence>
<evidence type="ECO:0000256" key="3">
    <source>
        <dbReference type="ARBA" id="ARBA00022692"/>
    </source>
</evidence>
<evidence type="ECO:0000256" key="2">
    <source>
        <dbReference type="ARBA" id="ARBA00022475"/>
    </source>
</evidence>
<dbReference type="RefSeq" id="WP_345154101.1">
    <property type="nucleotide sequence ID" value="NZ_BAABEO010000034.1"/>
</dbReference>
<dbReference type="PANTHER" id="PTHR42770">
    <property type="entry name" value="AMINO ACID TRANSPORTER-RELATED"/>
    <property type="match status" value="1"/>
</dbReference>
<dbReference type="PANTHER" id="PTHR42770:SF8">
    <property type="entry name" value="PUTRESCINE IMPORTER PUUP"/>
    <property type="match status" value="1"/>
</dbReference>
<dbReference type="Proteomes" id="UP001500752">
    <property type="component" value="Unassembled WGS sequence"/>
</dbReference>
<keyword evidence="8" id="KW-1185">Reference proteome</keyword>
<dbReference type="PIRSF" id="PIRSF006060">
    <property type="entry name" value="AA_transporter"/>
    <property type="match status" value="1"/>
</dbReference>
<feature type="transmembrane region" description="Helical" evidence="6">
    <location>
        <begin position="386"/>
        <end position="404"/>
    </location>
</feature>
<evidence type="ECO:0000256" key="4">
    <source>
        <dbReference type="ARBA" id="ARBA00022989"/>
    </source>
</evidence>
<feature type="transmembrane region" description="Helical" evidence="6">
    <location>
        <begin position="230"/>
        <end position="248"/>
    </location>
</feature>
<feature type="transmembrane region" description="Helical" evidence="6">
    <location>
        <begin position="192"/>
        <end position="210"/>
    </location>
</feature>
<dbReference type="Pfam" id="PF13520">
    <property type="entry name" value="AA_permease_2"/>
    <property type="match status" value="1"/>
</dbReference>
<evidence type="ECO:0000256" key="6">
    <source>
        <dbReference type="SAM" id="Phobius"/>
    </source>
</evidence>
<name>A0ABP7DAG2_9MICC</name>
<keyword evidence="3 6" id="KW-0812">Transmembrane</keyword>
<protein>
    <submittedName>
        <fullName evidence="7">APC family permease</fullName>
    </submittedName>
</protein>
<feature type="transmembrane region" description="Helical" evidence="6">
    <location>
        <begin position="87"/>
        <end position="109"/>
    </location>
</feature>
<feature type="transmembrane region" description="Helical" evidence="6">
    <location>
        <begin position="152"/>
        <end position="172"/>
    </location>
</feature>
<gene>
    <name evidence="7" type="ORF">GCM10023081_42700</name>
</gene>
<feature type="transmembrane region" description="Helical" evidence="6">
    <location>
        <begin position="16"/>
        <end position="36"/>
    </location>
</feature>
<feature type="transmembrane region" description="Helical" evidence="6">
    <location>
        <begin position="268"/>
        <end position="295"/>
    </location>
</feature>
<feature type="transmembrane region" description="Helical" evidence="6">
    <location>
        <begin position="121"/>
        <end position="140"/>
    </location>
</feature>
<dbReference type="EMBL" id="BAABEO010000034">
    <property type="protein sequence ID" value="GAA3701723.1"/>
    <property type="molecule type" value="Genomic_DNA"/>
</dbReference>
<accession>A0ABP7DAG2</accession>
<evidence type="ECO:0000313" key="7">
    <source>
        <dbReference type="EMBL" id="GAA3701723.1"/>
    </source>
</evidence>
<reference evidence="8" key="1">
    <citation type="journal article" date="2019" name="Int. J. Syst. Evol. Microbiol.">
        <title>The Global Catalogue of Microorganisms (GCM) 10K type strain sequencing project: providing services to taxonomists for standard genome sequencing and annotation.</title>
        <authorList>
            <consortium name="The Broad Institute Genomics Platform"/>
            <consortium name="The Broad Institute Genome Sequencing Center for Infectious Disease"/>
            <person name="Wu L."/>
            <person name="Ma J."/>
        </authorList>
    </citation>
    <scope>NUCLEOTIDE SEQUENCE [LARGE SCALE GENOMIC DNA]</scope>
    <source>
        <strain evidence="8">JCM 30742</strain>
    </source>
</reference>
<proteinExistence type="predicted"/>
<keyword evidence="2" id="KW-1003">Cell membrane</keyword>
<keyword evidence="5 6" id="KW-0472">Membrane</keyword>
<evidence type="ECO:0000256" key="1">
    <source>
        <dbReference type="ARBA" id="ARBA00004651"/>
    </source>
</evidence>
<dbReference type="Gene3D" id="1.20.1740.10">
    <property type="entry name" value="Amino acid/polyamine transporter I"/>
    <property type="match status" value="1"/>
</dbReference>
<organism evidence="7 8">
    <name type="scientific">Arthrobacter ginkgonis</name>
    <dbReference type="NCBI Taxonomy" id="1630594"/>
    <lineage>
        <taxon>Bacteria</taxon>
        <taxon>Bacillati</taxon>
        <taxon>Actinomycetota</taxon>
        <taxon>Actinomycetes</taxon>
        <taxon>Micrococcales</taxon>
        <taxon>Micrococcaceae</taxon>
        <taxon>Arthrobacter</taxon>
    </lineage>
</organism>
<feature type="transmembrane region" description="Helical" evidence="6">
    <location>
        <begin position="329"/>
        <end position="347"/>
    </location>
</feature>
<dbReference type="InterPro" id="IPR050367">
    <property type="entry name" value="APC_superfamily"/>
</dbReference>
<keyword evidence="4 6" id="KW-1133">Transmembrane helix</keyword>
<feature type="transmembrane region" description="Helical" evidence="6">
    <location>
        <begin position="353"/>
        <end position="374"/>
    </location>
</feature>
<feature type="transmembrane region" description="Helical" evidence="6">
    <location>
        <begin position="48"/>
        <end position="67"/>
    </location>
</feature>